<evidence type="ECO:0000256" key="7">
    <source>
        <dbReference type="SAM" id="MobiDB-lite"/>
    </source>
</evidence>
<feature type="domain" description="G" evidence="8">
    <location>
        <begin position="19"/>
        <end position="72"/>
    </location>
</feature>
<evidence type="ECO:0000256" key="6">
    <source>
        <dbReference type="ARBA" id="ARBA00069022"/>
    </source>
</evidence>
<dbReference type="Gene3D" id="3.40.50.300">
    <property type="entry name" value="P-loop containing nucleotide triphosphate hydrolases"/>
    <property type="match status" value="1"/>
</dbReference>
<dbReference type="InterPro" id="IPR006073">
    <property type="entry name" value="GTP-bd"/>
</dbReference>
<protein>
    <recommendedName>
        <fullName evidence="6">Guanine nucleotide-binding protein-like 3 homolog</fullName>
    </recommendedName>
</protein>
<keyword evidence="3" id="KW-0175">Coiled coil</keyword>
<dbReference type="EMBL" id="LR899685">
    <property type="protein sequence ID" value="CAD7241723.1"/>
    <property type="molecule type" value="Genomic_DNA"/>
</dbReference>
<dbReference type="EMBL" id="CAJPEV010000168">
    <property type="protein sequence ID" value="CAG0881737.1"/>
    <property type="molecule type" value="Genomic_DNA"/>
</dbReference>
<feature type="region of interest" description="Disordered" evidence="7">
    <location>
        <begin position="222"/>
        <end position="268"/>
    </location>
</feature>
<accession>A0A7R9A3B0</accession>
<dbReference type="OrthoDB" id="444945at2759"/>
<keyword evidence="10" id="KW-1185">Reference proteome</keyword>
<evidence type="ECO:0000256" key="5">
    <source>
        <dbReference type="ARBA" id="ARBA00023242"/>
    </source>
</evidence>
<proteinExistence type="predicted"/>
<dbReference type="InterPro" id="IPR023179">
    <property type="entry name" value="GTP-bd_ortho_bundle_sf"/>
</dbReference>
<keyword evidence="2" id="KW-0547">Nucleotide-binding</keyword>
<sequence length="342" mass="38391">MQLLGNYTRNKGLKTSIVVGVVGYPNVGKSSVINSLKHSKACSVGAIPGVTKSMQMVQLDKHIQLLDSPVMVLASSDGLDPCQVALKNAIRVESLPDPISPVEGLIQRASKKQLMLQYRLPDFKTTEEFLQVLAKRFGYLKKGGIPDVDKSARQILKHWNSGRIKYYTEPPEAPLVHVSAEIVKEMANEFRLEDLMETEDKIFTALPVVPTMDTMEIQPLVTETQHTASSLNCESKSAKEEEEDDGNDQEGKGEEREESYSKAVTRSLTSTAHEEKLLEKIKKKVERERARKKFLDPLEPGNQRLNMVRRVHMKKLARKAKKDKKRTERAAVQLADTLADTL</sequence>
<gene>
    <name evidence="9" type="ORF">DSTB1V02_LOCUS1703</name>
</gene>
<dbReference type="Pfam" id="PF01926">
    <property type="entry name" value="MMR_HSR1"/>
    <property type="match status" value="1"/>
</dbReference>
<comment type="subcellular location">
    <subcellularLocation>
        <location evidence="1">Nucleus</location>
    </subcellularLocation>
</comment>
<dbReference type="PRINTS" id="PR00326">
    <property type="entry name" value="GTP1OBG"/>
</dbReference>
<keyword evidence="4" id="KW-0342">GTP-binding</keyword>
<dbReference type="Proteomes" id="UP000677054">
    <property type="component" value="Unassembled WGS sequence"/>
</dbReference>
<feature type="compositionally biased region" description="Basic and acidic residues" evidence="7">
    <location>
        <begin position="249"/>
        <end position="260"/>
    </location>
</feature>
<dbReference type="InterPro" id="IPR050755">
    <property type="entry name" value="TRAFAC_YlqF/YawG_RiboMat"/>
</dbReference>
<evidence type="ECO:0000256" key="4">
    <source>
        <dbReference type="ARBA" id="ARBA00023134"/>
    </source>
</evidence>
<dbReference type="FunFam" id="1.10.1580.10:FF:000002">
    <property type="entry name" value="Guanine nucleotide-binding protein-like 3 (nucleolar)-like"/>
    <property type="match status" value="1"/>
</dbReference>
<dbReference type="GO" id="GO:0005730">
    <property type="term" value="C:nucleolus"/>
    <property type="evidence" value="ECO:0007669"/>
    <property type="project" value="TreeGrafter"/>
</dbReference>
<evidence type="ECO:0000313" key="9">
    <source>
        <dbReference type="EMBL" id="CAD7241723.1"/>
    </source>
</evidence>
<evidence type="ECO:0000259" key="8">
    <source>
        <dbReference type="Pfam" id="PF01926"/>
    </source>
</evidence>
<evidence type="ECO:0000313" key="10">
    <source>
        <dbReference type="Proteomes" id="UP000677054"/>
    </source>
</evidence>
<reference evidence="9" key="1">
    <citation type="submission" date="2020-11" db="EMBL/GenBank/DDBJ databases">
        <authorList>
            <person name="Tran Van P."/>
        </authorList>
    </citation>
    <scope>NUCLEOTIDE SEQUENCE</scope>
</reference>
<name>A0A7R9A3B0_9CRUS</name>
<evidence type="ECO:0000256" key="1">
    <source>
        <dbReference type="ARBA" id="ARBA00004123"/>
    </source>
</evidence>
<dbReference type="PANTHER" id="PTHR11089:SF30">
    <property type="entry name" value="GUANINE NUCLEOTIDE-BINDING PROTEIN-LIKE 3 HOMOLOG"/>
    <property type="match status" value="1"/>
</dbReference>
<keyword evidence="5" id="KW-0539">Nucleus</keyword>
<evidence type="ECO:0000256" key="3">
    <source>
        <dbReference type="ARBA" id="ARBA00023054"/>
    </source>
</evidence>
<evidence type="ECO:0000256" key="2">
    <source>
        <dbReference type="ARBA" id="ARBA00022741"/>
    </source>
</evidence>
<dbReference type="AlphaFoldDB" id="A0A7R9A3B0"/>
<organism evidence="9">
    <name type="scientific">Darwinula stevensoni</name>
    <dbReference type="NCBI Taxonomy" id="69355"/>
    <lineage>
        <taxon>Eukaryota</taxon>
        <taxon>Metazoa</taxon>
        <taxon>Ecdysozoa</taxon>
        <taxon>Arthropoda</taxon>
        <taxon>Crustacea</taxon>
        <taxon>Oligostraca</taxon>
        <taxon>Ostracoda</taxon>
        <taxon>Podocopa</taxon>
        <taxon>Podocopida</taxon>
        <taxon>Darwinulocopina</taxon>
        <taxon>Darwinuloidea</taxon>
        <taxon>Darwinulidae</taxon>
        <taxon>Darwinula</taxon>
    </lineage>
</organism>
<dbReference type="GO" id="GO:0005525">
    <property type="term" value="F:GTP binding"/>
    <property type="evidence" value="ECO:0007669"/>
    <property type="project" value="UniProtKB-KW"/>
</dbReference>
<dbReference type="PANTHER" id="PTHR11089">
    <property type="entry name" value="GTP-BINDING PROTEIN-RELATED"/>
    <property type="match status" value="1"/>
</dbReference>
<dbReference type="Gene3D" id="1.10.1580.10">
    <property type="match status" value="1"/>
</dbReference>
<dbReference type="InterPro" id="IPR027417">
    <property type="entry name" value="P-loop_NTPase"/>
</dbReference>
<feature type="compositionally biased region" description="Polar residues" evidence="7">
    <location>
        <begin position="222"/>
        <end position="233"/>
    </location>
</feature>
<dbReference type="SUPFAM" id="SSF52540">
    <property type="entry name" value="P-loop containing nucleoside triphosphate hydrolases"/>
    <property type="match status" value="1"/>
</dbReference>